<evidence type="ECO:0000313" key="2">
    <source>
        <dbReference type="Proteomes" id="UP001057402"/>
    </source>
</evidence>
<comment type="caution">
    <text evidence="1">The sequence shown here is derived from an EMBL/GenBank/DDBJ whole genome shotgun (WGS) entry which is preliminary data.</text>
</comment>
<dbReference type="EMBL" id="CM042888">
    <property type="protein sequence ID" value="KAI4324800.1"/>
    <property type="molecule type" value="Genomic_DNA"/>
</dbReference>
<organism evidence="1 2">
    <name type="scientific">Melastoma candidum</name>
    <dbReference type="NCBI Taxonomy" id="119954"/>
    <lineage>
        <taxon>Eukaryota</taxon>
        <taxon>Viridiplantae</taxon>
        <taxon>Streptophyta</taxon>
        <taxon>Embryophyta</taxon>
        <taxon>Tracheophyta</taxon>
        <taxon>Spermatophyta</taxon>
        <taxon>Magnoliopsida</taxon>
        <taxon>eudicotyledons</taxon>
        <taxon>Gunneridae</taxon>
        <taxon>Pentapetalae</taxon>
        <taxon>rosids</taxon>
        <taxon>malvids</taxon>
        <taxon>Myrtales</taxon>
        <taxon>Melastomataceae</taxon>
        <taxon>Melastomatoideae</taxon>
        <taxon>Melastomateae</taxon>
        <taxon>Melastoma</taxon>
    </lineage>
</organism>
<reference evidence="2" key="1">
    <citation type="journal article" date="2023" name="Front. Plant Sci.">
        <title>Chromosomal-level genome assembly of Melastoma candidum provides insights into trichome evolution.</title>
        <authorList>
            <person name="Zhong Y."/>
            <person name="Wu W."/>
            <person name="Sun C."/>
            <person name="Zou P."/>
            <person name="Liu Y."/>
            <person name="Dai S."/>
            <person name="Zhou R."/>
        </authorList>
    </citation>
    <scope>NUCLEOTIDE SEQUENCE [LARGE SCALE GENOMIC DNA]</scope>
</reference>
<accession>A0ACB9MRD4</accession>
<dbReference type="Proteomes" id="UP001057402">
    <property type="component" value="Chromosome 9"/>
</dbReference>
<keyword evidence="2" id="KW-1185">Reference proteome</keyword>
<proteinExistence type="predicted"/>
<name>A0ACB9MRD4_9MYRT</name>
<gene>
    <name evidence="1" type="ORF">MLD38_030254</name>
</gene>
<evidence type="ECO:0000313" key="1">
    <source>
        <dbReference type="EMBL" id="KAI4324800.1"/>
    </source>
</evidence>
<protein>
    <submittedName>
        <fullName evidence="1">Uncharacterized protein</fullName>
    </submittedName>
</protein>
<sequence>MNLGPMEKQFSSSKTSFPLPLRLLLPTEKEATGAAFGSPLPADCRFPPPFLFEFSFDYQVENSFEDYLSILTE</sequence>